<feature type="transmembrane region" description="Helical" evidence="2">
    <location>
        <begin position="183"/>
        <end position="206"/>
    </location>
</feature>
<gene>
    <name evidence="4" type="ORF">M427DRAFT_51809</name>
</gene>
<accession>A0A139AVU5</accession>
<feature type="compositionally biased region" description="Low complexity" evidence="1">
    <location>
        <begin position="211"/>
        <end position="238"/>
    </location>
</feature>
<dbReference type="Gene3D" id="3.90.1720.10">
    <property type="entry name" value="endopeptidase domain like (from Nostoc punctiforme)"/>
    <property type="match status" value="1"/>
</dbReference>
<dbReference type="AlphaFoldDB" id="A0A139AVU5"/>
<evidence type="ECO:0000256" key="1">
    <source>
        <dbReference type="SAM" id="MobiDB-lite"/>
    </source>
</evidence>
<feature type="region of interest" description="Disordered" evidence="1">
    <location>
        <begin position="211"/>
        <end position="270"/>
    </location>
</feature>
<keyword evidence="2" id="KW-1133">Transmembrane helix</keyword>
<sequence>MDTSHSVEILEPWELKMGDVVWRRAGLPQFSEYTPDGLGVHHFAVYVGNICIECRRVCRRDAIACTSCNRTPQHDTIVERFDRSSEGLPWSVADTTWTEFKRRATDAKVYRREYTEQELNDPRHKSYKPSEIAVRALAQLYTEDWQGPYNVVTNNCEHFATWCKFDRPYSTQAVRGVATVGSWAAATGIASAAIVGAGAFALTYFLNPSQTPSTSSSPAPARHSTTTTSNRSTSTEPDSSSDEGDAPRRKQKRGSAADADGAPDPSNTSLVLAPTRTEAARVPSSVVSASATAGVLGVIGGALFGAYQVFSAGHDPRTEVMRTQEGREREGRREGVAVSN</sequence>
<reference evidence="4 5" key="1">
    <citation type="journal article" date="2015" name="Genome Biol. Evol.">
        <title>Phylogenomic analyses indicate that early fungi evolved digesting cell walls of algal ancestors of land plants.</title>
        <authorList>
            <person name="Chang Y."/>
            <person name="Wang S."/>
            <person name="Sekimoto S."/>
            <person name="Aerts A.L."/>
            <person name="Choi C."/>
            <person name="Clum A."/>
            <person name="LaButti K.M."/>
            <person name="Lindquist E.A."/>
            <person name="Yee Ngan C."/>
            <person name="Ohm R.A."/>
            <person name="Salamov A.A."/>
            <person name="Grigoriev I.V."/>
            <person name="Spatafora J.W."/>
            <person name="Berbee M.L."/>
        </authorList>
    </citation>
    <scope>NUCLEOTIDE SEQUENCE [LARGE SCALE GENOMIC DNA]</scope>
    <source>
        <strain evidence="4 5">JEL478</strain>
    </source>
</reference>
<proteinExistence type="predicted"/>
<name>A0A139AVU5_GONPJ</name>
<dbReference type="InterPro" id="IPR007053">
    <property type="entry name" value="LRAT_dom"/>
</dbReference>
<dbReference type="OrthoDB" id="421951at2759"/>
<keyword evidence="2" id="KW-0472">Membrane</keyword>
<feature type="compositionally biased region" description="Low complexity" evidence="1">
    <location>
        <begin position="254"/>
        <end position="266"/>
    </location>
</feature>
<evidence type="ECO:0000256" key="2">
    <source>
        <dbReference type="SAM" id="Phobius"/>
    </source>
</evidence>
<dbReference type="PROSITE" id="PS51934">
    <property type="entry name" value="LRAT"/>
    <property type="match status" value="1"/>
</dbReference>
<feature type="region of interest" description="Disordered" evidence="1">
    <location>
        <begin position="318"/>
        <end position="340"/>
    </location>
</feature>
<dbReference type="EMBL" id="KQ965734">
    <property type="protein sequence ID" value="KXS20858.1"/>
    <property type="molecule type" value="Genomic_DNA"/>
</dbReference>
<evidence type="ECO:0000313" key="4">
    <source>
        <dbReference type="EMBL" id="KXS20858.1"/>
    </source>
</evidence>
<dbReference type="Proteomes" id="UP000070544">
    <property type="component" value="Unassembled WGS sequence"/>
</dbReference>
<protein>
    <recommendedName>
        <fullName evidence="3">LRAT domain-containing protein</fullName>
    </recommendedName>
</protein>
<organism evidence="4 5">
    <name type="scientific">Gonapodya prolifera (strain JEL478)</name>
    <name type="common">Monoblepharis prolifera</name>
    <dbReference type="NCBI Taxonomy" id="1344416"/>
    <lineage>
        <taxon>Eukaryota</taxon>
        <taxon>Fungi</taxon>
        <taxon>Fungi incertae sedis</taxon>
        <taxon>Chytridiomycota</taxon>
        <taxon>Chytridiomycota incertae sedis</taxon>
        <taxon>Monoblepharidomycetes</taxon>
        <taxon>Monoblepharidales</taxon>
        <taxon>Gonapodyaceae</taxon>
        <taxon>Gonapodya</taxon>
    </lineage>
</organism>
<evidence type="ECO:0000259" key="3">
    <source>
        <dbReference type="PROSITE" id="PS51934"/>
    </source>
</evidence>
<dbReference type="Pfam" id="PF04970">
    <property type="entry name" value="LRAT"/>
    <property type="match status" value="1"/>
</dbReference>
<keyword evidence="5" id="KW-1185">Reference proteome</keyword>
<keyword evidence="2" id="KW-0812">Transmembrane</keyword>
<evidence type="ECO:0000313" key="5">
    <source>
        <dbReference type="Proteomes" id="UP000070544"/>
    </source>
</evidence>
<feature type="domain" description="LRAT" evidence="3">
    <location>
        <begin position="32"/>
        <end position="172"/>
    </location>
</feature>